<evidence type="ECO:0000313" key="3">
    <source>
        <dbReference type="EMBL" id="CAB9530470.1"/>
    </source>
</evidence>
<organism evidence="3 4">
    <name type="scientific">Seminavis robusta</name>
    <dbReference type="NCBI Taxonomy" id="568900"/>
    <lineage>
        <taxon>Eukaryota</taxon>
        <taxon>Sar</taxon>
        <taxon>Stramenopiles</taxon>
        <taxon>Ochrophyta</taxon>
        <taxon>Bacillariophyta</taxon>
        <taxon>Bacillariophyceae</taxon>
        <taxon>Bacillariophycidae</taxon>
        <taxon>Naviculales</taxon>
        <taxon>Naviculaceae</taxon>
        <taxon>Seminavis</taxon>
    </lineage>
</organism>
<evidence type="ECO:0000256" key="2">
    <source>
        <dbReference type="SAM" id="Phobius"/>
    </source>
</evidence>
<accession>A0A9N8HZF6</accession>
<feature type="transmembrane region" description="Helical" evidence="2">
    <location>
        <begin position="12"/>
        <end position="28"/>
    </location>
</feature>
<feature type="transmembrane region" description="Helical" evidence="2">
    <location>
        <begin position="415"/>
        <end position="434"/>
    </location>
</feature>
<evidence type="ECO:0000313" key="4">
    <source>
        <dbReference type="Proteomes" id="UP001153069"/>
    </source>
</evidence>
<feature type="transmembrane region" description="Helical" evidence="2">
    <location>
        <begin position="270"/>
        <end position="290"/>
    </location>
</feature>
<dbReference type="InterPro" id="IPR025333">
    <property type="entry name" value="DUF4239"/>
</dbReference>
<evidence type="ECO:0000256" key="1">
    <source>
        <dbReference type="SAM" id="MobiDB-lite"/>
    </source>
</evidence>
<keyword evidence="3" id="KW-0418">Kinase</keyword>
<feature type="region of interest" description="Disordered" evidence="1">
    <location>
        <begin position="113"/>
        <end position="132"/>
    </location>
</feature>
<sequence length="546" mass="60967">MFVEARRRPSLQLLWIGCFPFYVVFLLQKSTGVEAFQPPRLYCHGTRAFKVPTTDSGAGRGTDVWSTPKNGEGDPLFVEGAADGKMAEVKRIRERMRRSVDYPSFSYNVRERYRGSKSGKSSKGRGESANMKYKGRGCEDVKFRKPTVVSIPPAASTDSVALKDELALNLSGGFESGLGEIGISALRTRLLKNRSYAKKDPYKLENMSVPPSLSDLSYPPSPLYKGFWLGLAARISIGVTAYFIFPYLTSFLESFVTMQSEELDAITSKFGPGVSILYGTFISLTLNILYNRVKDIQDAAARESAMITMMIRNLLSIFKDDRDLAVESVQKCADQIRIMVKSSRAAELMSIMYTDHYAQILELLDYREEELYRKFGGFGSQGNLLANSRDTAKDLIRMRAERLSMEALSLPPTHFQVLNLLTFLIVLSYIVSILPKVDQITGSPPMEASILFAILTNIYVLFYSFARDLNNPFDGVYQIRRSSSACNFLEAKWLIANHPLLAGEVDFEEVEEGPDGVTVCSPGLGEMIFEKDDLVVDTPPDTESIL</sequence>
<keyword evidence="3" id="KW-0808">Transferase</keyword>
<keyword evidence="2" id="KW-0472">Membrane</keyword>
<dbReference type="Pfam" id="PF14023">
    <property type="entry name" value="Bestrophin-like"/>
    <property type="match status" value="1"/>
</dbReference>
<dbReference type="OrthoDB" id="412895at2759"/>
<feature type="transmembrane region" description="Helical" evidence="2">
    <location>
        <begin position="227"/>
        <end position="250"/>
    </location>
</feature>
<proteinExistence type="predicted"/>
<name>A0A9N8HZF6_9STRA</name>
<gene>
    <name evidence="3" type="ORF">SEMRO_2891_G339590.1</name>
</gene>
<comment type="caution">
    <text evidence="3">The sequence shown here is derived from an EMBL/GenBank/DDBJ whole genome shotgun (WGS) entry which is preliminary data.</text>
</comment>
<dbReference type="Proteomes" id="UP001153069">
    <property type="component" value="Unassembled WGS sequence"/>
</dbReference>
<feature type="transmembrane region" description="Helical" evidence="2">
    <location>
        <begin position="446"/>
        <end position="466"/>
    </location>
</feature>
<dbReference type="GO" id="GO:0016301">
    <property type="term" value="F:kinase activity"/>
    <property type="evidence" value="ECO:0007669"/>
    <property type="project" value="UniProtKB-KW"/>
</dbReference>
<keyword evidence="2" id="KW-1133">Transmembrane helix</keyword>
<dbReference type="EMBL" id="CAICTM010002889">
    <property type="protein sequence ID" value="CAB9530470.1"/>
    <property type="molecule type" value="Genomic_DNA"/>
</dbReference>
<keyword evidence="2" id="KW-0812">Transmembrane</keyword>
<protein>
    <submittedName>
        <fullName evidence="3">AarF domain containing kinase</fullName>
    </submittedName>
</protein>
<dbReference type="AlphaFoldDB" id="A0A9N8HZF6"/>
<reference evidence="3" key="1">
    <citation type="submission" date="2020-06" db="EMBL/GenBank/DDBJ databases">
        <authorList>
            <consortium name="Plant Systems Biology data submission"/>
        </authorList>
    </citation>
    <scope>NUCLEOTIDE SEQUENCE</scope>
    <source>
        <strain evidence="3">D6</strain>
    </source>
</reference>
<keyword evidence="4" id="KW-1185">Reference proteome</keyword>